<dbReference type="Proteomes" id="UP000279962">
    <property type="component" value="Chromosome"/>
</dbReference>
<feature type="transmembrane region" description="Helical" evidence="1">
    <location>
        <begin position="12"/>
        <end position="29"/>
    </location>
</feature>
<protein>
    <submittedName>
        <fullName evidence="2">Uncharacterized protein</fullName>
    </submittedName>
</protein>
<evidence type="ECO:0000313" key="2">
    <source>
        <dbReference type="EMBL" id="AYO56239.1"/>
    </source>
</evidence>
<feature type="transmembrane region" description="Helical" evidence="1">
    <location>
        <begin position="97"/>
        <end position="115"/>
    </location>
</feature>
<feature type="transmembrane region" description="Helical" evidence="1">
    <location>
        <begin position="73"/>
        <end position="91"/>
    </location>
</feature>
<feature type="transmembrane region" description="Helical" evidence="1">
    <location>
        <begin position="35"/>
        <end position="53"/>
    </location>
</feature>
<keyword evidence="1" id="KW-0472">Membrane</keyword>
<dbReference type="AlphaFoldDB" id="A0A3G2T7J4"/>
<gene>
    <name evidence="2" type="ORF">CDG68_05730</name>
</gene>
<keyword evidence="1" id="KW-0812">Transmembrane</keyword>
<keyword evidence="1" id="KW-1133">Transmembrane helix</keyword>
<dbReference type="EMBL" id="CP033133">
    <property type="protein sequence ID" value="AYO56239.1"/>
    <property type="molecule type" value="Genomic_DNA"/>
</dbReference>
<evidence type="ECO:0000256" key="1">
    <source>
        <dbReference type="SAM" id="Phobius"/>
    </source>
</evidence>
<name>A0A3G2T7J4_9GAMM</name>
<evidence type="ECO:0000313" key="3">
    <source>
        <dbReference type="Proteomes" id="UP000279962"/>
    </source>
</evidence>
<dbReference type="RefSeq" id="WP_087552434.1">
    <property type="nucleotide sequence ID" value="NZ_CP033133.1"/>
</dbReference>
<proteinExistence type="predicted"/>
<sequence>MLEFWYSERCTREIKLISSIVVCGMIYYCSGIEKLSTTLTMICLGIGVVAHLLHQQSLKISENNPYAQGFKILFSIAPIVAVILVICLLAPQHKLFTAIQAIGFSALGLFIVSIYQNRAKRFE</sequence>
<organism evidence="2 3">
    <name type="scientific">Acinetobacter wuhouensis</name>
    <dbReference type="NCBI Taxonomy" id="1879050"/>
    <lineage>
        <taxon>Bacteria</taxon>
        <taxon>Pseudomonadati</taxon>
        <taxon>Pseudomonadota</taxon>
        <taxon>Gammaproteobacteria</taxon>
        <taxon>Moraxellales</taxon>
        <taxon>Moraxellaceae</taxon>
        <taxon>Acinetobacter</taxon>
    </lineage>
</organism>
<reference evidence="2 3" key="1">
    <citation type="submission" date="2018-10" db="EMBL/GenBank/DDBJ databases">
        <title>The complete genome of Acinetobacter wuhouensis strain WCHAW010062.</title>
        <authorList>
            <person name="Hu Y."/>
            <person name="Long H."/>
            <person name="Feng Y."/>
            <person name="Zong Z."/>
        </authorList>
    </citation>
    <scope>NUCLEOTIDE SEQUENCE [LARGE SCALE GENOMIC DNA]</scope>
    <source>
        <strain evidence="2 3">WCHAW010062</strain>
    </source>
</reference>
<accession>A0A3G2T7J4</accession>